<feature type="region of interest" description="Disordered" evidence="1">
    <location>
        <begin position="278"/>
        <end position="297"/>
    </location>
</feature>
<proteinExistence type="predicted"/>
<dbReference type="FunCoup" id="A0A7M7NG85">
    <property type="interactions" value="699"/>
</dbReference>
<feature type="domain" description="Nuclear receptor coactivator 4 N-terminal" evidence="2">
    <location>
        <begin position="31"/>
        <end position="136"/>
    </location>
</feature>
<dbReference type="EnsemblMetazoa" id="XM_030979299">
    <property type="protein sequence ID" value="XP_030835159"/>
    <property type="gene ID" value="LOC585371"/>
</dbReference>
<dbReference type="Pfam" id="PF12489">
    <property type="entry name" value="ARA70"/>
    <property type="match status" value="1"/>
</dbReference>
<dbReference type="KEGG" id="spu:585371"/>
<protein>
    <recommendedName>
        <fullName evidence="2">Nuclear receptor coactivator 4 N-terminal domain-containing protein</fullName>
    </recommendedName>
</protein>
<dbReference type="GO" id="GO:0003713">
    <property type="term" value="F:transcription coactivator activity"/>
    <property type="evidence" value="ECO:0007669"/>
    <property type="project" value="InterPro"/>
</dbReference>
<keyword evidence="4" id="KW-1185">Reference proteome</keyword>
<dbReference type="PANTHER" id="PTHR17085">
    <property type="entry name" value="NUCLEAR RECEPTOR COACTIVATOR 4"/>
    <property type="match status" value="1"/>
</dbReference>
<reference evidence="4" key="1">
    <citation type="submission" date="2015-02" db="EMBL/GenBank/DDBJ databases">
        <title>Genome sequencing for Strongylocentrotus purpuratus.</title>
        <authorList>
            <person name="Murali S."/>
            <person name="Liu Y."/>
            <person name="Vee V."/>
            <person name="English A."/>
            <person name="Wang M."/>
            <person name="Skinner E."/>
            <person name="Han Y."/>
            <person name="Muzny D.M."/>
            <person name="Worley K.C."/>
            <person name="Gibbs R.A."/>
        </authorList>
    </citation>
    <scope>NUCLEOTIDE SEQUENCE</scope>
</reference>
<sequence length="609" mass="68538">MDFSHQKTVLHNVELRLARIRAALSELTDIQTELQKNATESKHDIQANFSRQLESLRTREVYLLNQVDTLLQVKQEHLHLQADSLKKELGALQALQEHARSARKTVDLQDIEDIMKRFQQFQLEPEESGSLEFVSDPKRLKQSILSYGSINPKRFCPAKEDVHVKPGQIMTTFEEFTEGKVWLTPKASCGTKDDTPRTVFPIFQEKLDAAGWLSKEQDLPAMETCQSEKSDDDDQDSFIMVPQESDQSPRAILSHFASIINSPDVQWIRSTSKTDSVGVSRHQQTKPAFYSPSGTKGWLKKDQAQTTCHPSQVPAKPIEIEDLAEMSCVQETPSGAPGPCGPKTSPRPRTQRNQKNTCCSSKQTPAKTTDVNIDEVCKGNEKCKTFDECLCDDNCADTARGGFKGVPESSKNQWLAKKPAGEENIAVESKDVQQTRPEEELPKEDFVKEWLASKTTPQQDYESVMLAAFLKWQLEEKPAWLKKDSAQQKSDQTSVSQWLFKKAEGQAEPMVVDNKNSSEDAPMKSEWLLPRLSGFATTAFKVPTHDSTSWLFKGKDDSVPQESKMETKEDDLQEKWLIKQTSGGSALPPKAGGFPFFNIPTGINQWLKQ</sequence>
<evidence type="ECO:0000313" key="4">
    <source>
        <dbReference type="Proteomes" id="UP000007110"/>
    </source>
</evidence>
<reference evidence="3" key="2">
    <citation type="submission" date="2021-01" db="UniProtKB">
        <authorList>
            <consortium name="EnsemblMetazoa"/>
        </authorList>
    </citation>
    <scope>IDENTIFICATION</scope>
</reference>
<dbReference type="InParanoid" id="A0A7M7NG85"/>
<feature type="compositionally biased region" description="Polar residues" evidence="1">
    <location>
        <begin position="347"/>
        <end position="364"/>
    </location>
</feature>
<dbReference type="OrthoDB" id="6334544at2759"/>
<evidence type="ECO:0000256" key="1">
    <source>
        <dbReference type="SAM" id="MobiDB-lite"/>
    </source>
</evidence>
<dbReference type="GO" id="GO:0009725">
    <property type="term" value="P:response to hormone"/>
    <property type="evidence" value="ECO:0000318"/>
    <property type="project" value="GO_Central"/>
</dbReference>
<feature type="region of interest" description="Disordered" evidence="1">
    <location>
        <begin position="330"/>
        <end position="364"/>
    </location>
</feature>
<dbReference type="PANTHER" id="PTHR17085:SF3">
    <property type="entry name" value="NUCLEAR RECEPTOR COACTIVATOR 4"/>
    <property type="match status" value="1"/>
</dbReference>
<dbReference type="GeneID" id="585371"/>
<name>A0A7M7NG85_STRPU</name>
<evidence type="ECO:0000313" key="3">
    <source>
        <dbReference type="EnsemblMetazoa" id="XP_030835159"/>
    </source>
</evidence>
<dbReference type="OMA" id="THDSTSW"/>
<dbReference type="InterPro" id="IPR022174">
    <property type="entry name" value="NCOA4_N"/>
</dbReference>
<dbReference type="AlphaFoldDB" id="A0A7M7NG85"/>
<feature type="compositionally biased region" description="Basic and acidic residues" evidence="1">
    <location>
        <begin position="553"/>
        <end position="567"/>
    </location>
</feature>
<dbReference type="InterPro" id="IPR039947">
    <property type="entry name" value="NCoA-4"/>
</dbReference>
<dbReference type="RefSeq" id="XP_030835159.1">
    <property type="nucleotide sequence ID" value="XM_030979299.1"/>
</dbReference>
<feature type="region of interest" description="Disordered" evidence="1">
    <location>
        <begin position="552"/>
        <end position="572"/>
    </location>
</feature>
<evidence type="ECO:0000259" key="2">
    <source>
        <dbReference type="Pfam" id="PF12489"/>
    </source>
</evidence>
<dbReference type="Proteomes" id="UP000007110">
    <property type="component" value="Unassembled WGS sequence"/>
</dbReference>
<accession>A0A7M7NG85</accession>
<dbReference type="GO" id="GO:0006879">
    <property type="term" value="P:intracellular iron ion homeostasis"/>
    <property type="evidence" value="ECO:0007669"/>
    <property type="project" value="InterPro"/>
</dbReference>
<organism evidence="3 4">
    <name type="scientific">Strongylocentrotus purpuratus</name>
    <name type="common">Purple sea urchin</name>
    <dbReference type="NCBI Taxonomy" id="7668"/>
    <lineage>
        <taxon>Eukaryota</taxon>
        <taxon>Metazoa</taxon>
        <taxon>Echinodermata</taxon>
        <taxon>Eleutherozoa</taxon>
        <taxon>Echinozoa</taxon>
        <taxon>Echinoidea</taxon>
        <taxon>Euechinoidea</taxon>
        <taxon>Echinacea</taxon>
        <taxon>Camarodonta</taxon>
        <taxon>Echinidea</taxon>
        <taxon>Strongylocentrotidae</taxon>
        <taxon>Strongylocentrotus</taxon>
    </lineage>
</organism>